<evidence type="ECO:0000256" key="4">
    <source>
        <dbReference type="ARBA" id="ARBA00023315"/>
    </source>
</evidence>
<dbReference type="NCBIfam" id="TIGR01930">
    <property type="entry name" value="AcCoA-C-Actrans"/>
    <property type="match status" value="1"/>
</dbReference>
<dbReference type="Pfam" id="PF00108">
    <property type="entry name" value="Thiolase_N"/>
    <property type="match status" value="1"/>
</dbReference>
<evidence type="ECO:0000313" key="9">
    <source>
        <dbReference type="EMBL" id="CUN84902.1"/>
    </source>
</evidence>
<evidence type="ECO:0000256" key="3">
    <source>
        <dbReference type="ARBA" id="ARBA00022679"/>
    </source>
</evidence>
<name>A0A174A8A3_9FIRM</name>
<dbReference type="PIRSF" id="PIRSF000429">
    <property type="entry name" value="Ac-CoA_Ac_transf"/>
    <property type="match status" value="1"/>
</dbReference>
<sequence>MSPADGPLSRACIAGGLRTPIAHRGGALSRILPEDLGALVIRALLKRYKIAGREVCGVLAGNAVGTGGNLARLMALKAGLPEEVPAVTIDVQCASAAAALSIAAAKIASGQGDCYLVGGMESASLQPLRIYAEHDPRRALVPNGAYRTAQFAPGDVSGDAMLRGAERVMEAEQVSRAELDTFVLRSHRLAGKARRLLADAIVPVGDCRQDSGVRPQITQRLLDRLPPHFGPGTLLNAGNACAVHDGAAFLLMASDAFLQRHGLPLEARVVDACALGGNPAESPRGAMRTADFLLKRRGLCYEDLSAIEFNEAFAVIDVLFDRAHHSCLDRYNRLGGALAYGHPYGATGAILAIHLLRSLQTAGGGLGILSIAGAGGMGEAVLLHM</sequence>
<comment type="similarity">
    <text evidence="1 6">Belongs to the thiolase-like superfamily. Thiolase family.</text>
</comment>
<dbReference type="Gene3D" id="3.40.47.10">
    <property type="match status" value="1"/>
</dbReference>
<dbReference type="OrthoDB" id="56116at2"/>
<dbReference type="SUPFAM" id="SSF53901">
    <property type="entry name" value="Thiolase-like"/>
    <property type="match status" value="2"/>
</dbReference>
<feature type="domain" description="Thiolase N-terminal" evidence="7">
    <location>
        <begin position="12"/>
        <end position="254"/>
    </location>
</feature>
<reference evidence="9 10" key="1">
    <citation type="submission" date="2015-09" db="EMBL/GenBank/DDBJ databases">
        <authorList>
            <consortium name="Pathogen Informatics"/>
        </authorList>
    </citation>
    <scope>NUCLEOTIDE SEQUENCE [LARGE SCALE GENOMIC DNA]</scope>
    <source>
        <strain evidence="9 10">2789STDY5608828</strain>
    </source>
</reference>
<dbReference type="InterPro" id="IPR002155">
    <property type="entry name" value="Thiolase"/>
</dbReference>
<protein>
    <recommendedName>
        <fullName evidence="2">acetyl-CoA C-acetyltransferase</fullName>
        <ecNumber evidence="2">2.3.1.9</ecNumber>
    </recommendedName>
    <alternativeName>
        <fullName evidence="5">Acetoacetyl-CoA thiolase</fullName>
    </alternativeName>
</protein>
<feature type="domain" description="Thiolase C-terminal" evidence="8">
    <location>
        <begin position="266"/>
        <end position="384"/>
    </location>
</feature>
<dbReference type="RefSeq" id="WP_055161950.1">
    <property type="nucleotide sequence ID" value="NZ_CABIWZ010000010.1"/>
</dbReference>
<dbReference type="EC" id="2.3.1.9" evidence="2"/>
<dbReference type="PROSITE" id="PS00737">
    <property type="entry name" value="THIOLASE_2"/>
    <property type="match status" value="1"/>
</dbReference>
<proteinExistence type="inferred from homology"/>
<dbReference type="InterPro" id="IPR020617">
    <property type="entry name" value="Thiolase_C"/>
</dbReference>
<dbReference type="InterPro" id="IPR020613">
    <property type="entry name" value="Thiolase_CS"/>
</dbReference>
<dbReference type="Pfam" id="PF02803">
    <property type="entry name" value="Thiolase_C"/>
    <property type="match status" value="1"/>
</dbReference>
<evidence type="ECO:0000256" key="6">
    <source>
        <dbReference type="RuleBase" id="RU003557"/>
    </source>
</evidence>
<evidence type="ECO:0000313" key="10">
    <source>
        <dbReference type="Proteomes" id="UP000095546"/>
    </source>
</evidence>
<dbReference type="AlphaFoldDB" id="A0A174A8A3"/>
<dbReference type="PANTHER" id="PTHR18919:SF107">
    <property type="entry name" value="ACETYL-COA ACETYLTRANSFERASE, CYTOSOLIC"/>
    <property type="match status" value="1"/>
</dbReference>
<keyword evidence="3 6" id="KW-0808">Transferase</keyword>
<keyword evidence="4 6" id="KW-0012">Acyltransferase</keyword>
<dbReference type="PANTHER" id="PTHR18919">
    <property type="entry name" value="ACETYL-COA C-ACYLTRANSFERASE"/>
    <property type="match status" value="1"/>
</dbReference>
<dbReference type="Proteomes" id="UP000095546">
    <property type="component" value="Unassembled WGS sequence"/>
</dbReference>
<evidence type="ECO:0000256" key="1">
    <source>
        <dbReference type="ARBA" id="ARBA00010982"/>
    </source>
</evidence>
<evidence type="ECO:0000256" key="5">
    <source>
        <dbReference type="ARBA" id="ARBA00030755"/>
    </source>
</evidence>
<gene>
    <name evidence="9" type="primary">pcaF</name>
    <name evidence="9" type="ORF">ERS852385_01510</name>
</gene>
<dbReference type="InterPro" id="IPR020616">
    <property type="entry name" value="Thiolase_N"/>
</dbReference>
<evidence type="ECO:0000259" key="8">
    <source>
        <dbReference type="Pfam" id="PF02803"/>
    </source>
</evidence>
<accession>A0A174A8A3</accession>
<dbReference type="GO" id="GO:0003985">
    <property type="term" value="F:acetyl-CoA C-acetyltransferase activity"/>
    <property type="evidence" value="ECO:0007669"/>
    <property type="project" value="UniProtKB-EC"/>
</dbReference>
<evidence type="ECO:0000259" key="7">
    <source>
        <dbReference type="Pfam" id="PF00108"/>
    </source>
</evidence>
<dbReference type="CDD" id="cd00751">
    <property type="entry name" value="thiolase"/>
    <property type="match status" value="1"/>
</dbReference>
<organism evidence="9 10">
    <name type="scientific">Mitsuokella jalaludinii</name>
    <dbReference type="NCBI Taxonomy" id="187979"/>
    <lineage>
        <taxon>Bacteria</taxon>
        <taxon>Bacillati</taxon>
        <taxon>Bacillota</taxon>
        <taxon>Negativicutes</taxon>
        <taxon>Selenomonadales</taxon>
        <taxon>Selenomonadaceae</taxon>
        <taxon>Mitsuokella</taxon>
    </lineage>
</organism>
<dbReference type="EMBL" id="CYYU01000010">
    <property type="protein sequence ID" value="CUN84902.1"/>
    <property type="molecule type" value="Genomic_DNA"/>
</dbReference>
<evidence type="ECO:0000256" key="2">
    <source>
        <dbReference type="ARBA" id="ARBA00012705"/>
    </source>
</evidence>
<keyword evidence="10" id="KW-1185">Reference proteome</keyword>
<dbReference type="STRING" id="187979.ERS852385_01510"/>
<dbReference type="InterPro" id="IPR016039">
    <property type="entry name" value="Thiolase-like"/>
</dbReference>